<organism evidence="3 4">
    <name type="scientific">Halorhabdus utahensis (strain DSM 12940 / JCM 11049 / AX-2)</name>
    <dbReference type="NCBI Taxonomy" id="519442"/>
    <lineage>
        <taxon>Archaea</taxon>
        <taxon>Methanobacteriati</taxon>
        <taxon>Methanobacteriota</taxon>
        <taxon>Stenosarchaea group</taxon>
        <taxon>Halobacteria</taxon>
        <taxon>Halobacteriales</taxon>
        <taxon>Haloarculaceae</taxon>
        <taxon>Halorhabdus</taxon>
    </lineage>
</organism>
<comment type="similarity">
    <text evidence="1">Belongs to the CapA family.</text>
</comment>
<dbReference type="eggNOG" id="arCOG07503">
    <property type="taxonomic scope" value="Archaea"/>
</dbReference>
<dbReference type="PROSITE" id="PS51257">
    <property type="entry name" value="PROKAR_LIPOPROTEIN"/>
    <property type="match status" value="1"/>
</dbReference>
<evidence type="ECO:0000256" key="1">
    <source>
        <dbReference type="ARBA" id="ARBA00005662"/>
    </source>
</evidence>
<name>C7NPH4_HALUD</name>
<dbReference type="KEGG" id="hut:Huta_2565"/>
<dbReference type="InterPro" id="IPR019079">
    <property type="entry name" value="Capsule_synth_CapA"/>
</dbReference>
<dbReference type="InterPro" id="IPR029052">
    <property type="entry name" value="Metallo-depent_PP-like"/>
</dbReference>
<dbReference type="SMART" id="SM00854">
    <property type="entry name" value="PGA_cap"/>
    <property type="match status" value="1"/>
</dbReference>
<dbReference type="EMBL" id="CP001687">
    <property type="protein sequence ID" value="ACV12729.1"/>
    <property type="molecule type" value="Genomic_DNA"/>
</dbReference>
<reference evidence="3 4" key="1">
    <citation type="journal article" date="2009" name="Stand. Genomic Sci.">
        <title>Complete genome sequence of Halorhabdus utahensis type strain (AX-2).</title>
        <authorList>
            <person name="Anderson I."/>
            <person name="Tindall B.J."/>
            <person name="Pomrenke H."/>
            <person name="Goker M."/>
            <person name="Lapidus A."/>
            <person name="Nolan M."/>
            <person name="Copeland A."/>
            <person name="Glavina Del Rio T."/>
            <person name="Chen F."/>
            <person name="Tice H."/>
            <person name="Cheng J.F."/>
            <person name="Lucas S."/>
            <person name="Chertkov O."/>
            <person name="Bruce D."/>
            <person name="Brettin T."/>
            <person name="Detter J.C."/>
            <person name="Han C."/>
            <person name="Goodwin L."/>
            <person name="Land M."/>
            <person name="Hauser L."/>
            <person name="Chang Y.J."/>
            <person name="Jeffries C.D."/>
            <person name="Pitluck S."/>
            <person name="Pati A."/>
            <person name="Mavromatis K."/>
            <person name="Ivanova N."/>
            <person name="Ovchinnikova G."/>
            <person name="Chen A."/>
            <person name="Palaniappan K."/>
            <person name="Chain P."/>
            <person name="Rohde M."/>
            <person name="Bristow J."/>
            <person name="Eisen J.A."/>
            <person name="Markowitz V."/>
            <person name="Hugenholtz P."/>
            <person name="Kyrpides N.C."/>
            <person name="Klenk H.P."/>
        </authorList>
    </citation>
    <scope>NUCLEOTIDE SEQUENCE [LARGE SCALE GENOMIC DNA]</scope>
    <source>
        <strain evidence="4">DSM 12940 / JCM 11049 / AX-2</strain>
    </source>
</reference>
<protein>
    <submittedName>
        <fullName evidence="3">Poly-gamma-glutamate synthesis protein (Capsule biosynthesis protein)</fullName>
    </submittedName>
</protein>
<feature type="domain" description="Capsule synthesis protein CapA" evidence="2">
    <location>
        <begin position="39"/>
        <end position="287"/>
    </location>
</feature>
<evidence type="ECO:0000313" key="3">
    <source>
        <dbReference type="EMBL" id="ACV12729.1"/>
    </source>
</evidence>
<dbReference type="HOGENOM" id="CLU_038823_2_2_2"/>
<sequence>MRWTRRGLLAAGATALGGCASDTETQSRRDEDRSRASATVGFVGDAMLGRGVNDRWTDNEAAGVWGSTIERLQALDGLVVNLECCIASPEKGERWPGKTYYFRAEPDFAVPALEAANVSVAALANNHVLDFGESGLQRTLAHLDNAGIAHTGAGPNRGTALEPAVFDPSLTIAVISLTDRWAAYAAGEHSPGTAHTPLDRSAGSTRAIVQNTLERVETADPDLVVASLHWGSNWETSPSPTQQAFARWLVEQGVDVVHGHSAHVLQGVEVYQGRPIIYDAGDFVDDYIHKDGLHNKRSALFELVVTDGRLDELRLVPVEIENKAVSLADADVSRWVHETIAERSEPFGTRFERTDDGAVVPLGSC</sequence>
<dbReference type="AlphaFoldDB" id="C7NPH4"/>
<evidence type="ECO:0000313" key="4">
    <source>
        <dbReference type="Proteomes" id="UP000002071"/>
    </source>
</evidence>
<dbReference type="Gene3D" id="3.60.21.10">
    <property type="match status" value="1"/>
</dbReference>
<dbReference type="PANTHER" id="PTHR33393">
    <property type="entry name" value="POLYGLUTAMINE SYNTHESIS ACCESSORY PROTEIN RV0574C-RELATED"/>
    <property type="match status" value="1"/>
</dbReference>
<gene>
    <name evidence="3" type="ordered locus">Huta_2565</name>
</gene>
<dbReference type="CDD" id="cd07381">
    <property type="entry name" value="MPP_CapA"/>
    <property type="match status" value="1"/>
</dbReference>
<dbReference type="PANTHER" id="PTHR33393:SF11">
    <property type="entry name" value="POLYGLUTAMINE SYNTHESIS ACCESSORY PROTEIN RV0574C-RELATED"/>
    <property type="match status" value="1"/>
</dbReference>
<dbReference type="Proteomes" id="UP000002071">
    <property type="component" value="Chromosome"/>
</dbReference>
<accession>C7NPH4</accession>
<dbReference type="OrthoDB" id="199819at2157"/>
<dbReference type="InterPro" id="IPR052169">
    <property type="entry name" value="CW_Biosynth-Accessory"/>
</dbReference>
<dbReference type="SUPFAM" id="SSF56300">
    <property type="entry name" value="Metallo-dependent phosphatases"/>
    <property type="match status" value="1"/>
</dbReference>
<dbReference type="RefSeq" id="WP_015790292.1">
    <property type="nucleotide sequence ID" value="NC_013158.1"/>
</dbReference>
<dbReference type="GeneID" id="8384870"/>
<proteinExistence type="inferred from homology"/>
<keyword evidence="4" id="KW-1185">Reference proteome</keyword>
<evidence type="ECO:0000259" key="2">
    <source>
        <dbReference type="SMART" id="SM00854"/>
    </source>
</evidence>
<dbReference type="Pfam" id="PF09587">
    <property type="entry name" value="PGA_cap"/>
    <property type="match status" value="1"/>
</dbReference>